<sequence>MDGDGEGFLCLSRAGQTCQPSYPFTHSPRHPSRPPTPSINSPAPQNHPSCTIRTTQASREGQLWMVGPVKVSGKVGNTDAPLI</sequence>
<evidence type="ECO:0000313" key="2">
    <source>
        <dbReference type="EMBL" id="MPC97286.1"/>
    </source>
</evidence>
<name>A0A5B7JSG1_PORTR</name>
<keyword evidence="3" id="KW-1185">Reference proteome</keyword>
<proteinExistence type="predicted"/>
<protein>
    <submittedName>
        <fullName evidence="2">Uncharacterized protein</fullName>
    </submittedName>
</protein>
<reference evidence="2 3" key="1">
    <citation type="submission" date="2019-05" db="EMBL/GenBank/DDBJ databases">
        <title>Another draft genome of Portunus trituberculatus and its Hox gene families provides insights of decapod evolution.</title>
        <authorList>
            <person name="Jeong J.-H."/>
            <person name="Song I."/>
            <person name="Kim S."/>
            <person name="Choi T."/>
            <person name="Kim D."/>
            <person name="Ryu S."/>
            <person name="Kim W."/>
        </authorList>
    </citation>
    <scope>NUCLEOTIDE SEQUENCE [LARGE SCALE GENOMIC DNA]</scope>
    <source>
        <tissue evidence="2">Muscle</tissue>
    </source>
</reference>
<feature type="compositionally biased region" description="Polar residues" evidence="1">
    <location>
        <begin position="39"/>
        <end position="51"/>
    </location>
</feature>
<evidence type="ECO:0000313" key="3">
    <source>
        <dbReference type="Proteomes" id="UP000324222"/>
    </source>
</evidence>
<comment type="caution">
    <text evidence="2">The sequence shown here is derived from an EMBL/GenBank/DDBJ whole genome shotgun (WGS) entry which is preliminary data.</text>
</comment>
<dbReference type="AlphaFoldDB" id="A0A5B7JSG1"/>
<accession>A0A5B7JSG1</accession>
<feature type="region of interest" description="Disordered" evidence="1">
    <location>
        <begin position="20"/>
        <end position="51"/>
    </location>
</feature>
<organism evidence="2 3">
    <name type="scientific">Portunus trituberculatus</name>
    <name type="common">Swimming crab</name>
    <name type="synonym">Neptunus trituberculatus</name>
    <dbReference type="NCBI Taxonomy" id="210409"/>
    <lineage>
        <taxon>Eukaryota</taxon>
        <taxon>Metazoa</taxon>
        <taxon>Ecdysozoa</taxon>
        <taxon>Arthropoda</taxon>
        <taxon>Crustacea</taxon>
        <taxon>Multicrustacea</taxon>
        <taxon>Malacostraca</taxon>
        <taxon>Eumalacostraca</taxon>
        <taxon>Eucarida</taxon>
        <taxon>Decapoda</taxon>
        <taxon>Pleocyemata</taxon>
        <taxon>Brachyura</taxon>
        <taxon>Eubrachyura</taxon>
        <taxon>Portunoidea</taxon>
        <taxon>Portunidae</taxon>
        <taxon>Portuninae</taxon>
        <taxon>Portunus</taxon>
    </lineage>
</organism>
<evidence type="ECO:0000256" key="1">
    <source>
        <dbReference type="SAM" id="MobiDB-lite"/>
    </source>
</evidence>
<gene>
    <name evidence="2" type="ORF">E2C01_092591</name>
</gene>
<dbReference type="EMBL" id="VSRR010109280">
    <property type="protein sequence ID" value="MPC97286.1"/>
    <property type="molecule type" value="Genomic_DNA"/>
</dbReference>
<dbReference type="Proteomes" id="UP000324222">
    <property type="component" value="Unassembled WGS sequence"/>
</dbReference>